<dbReference type="AlphaFoldDB" id="A0A3D0WDJ0"/>
<evidence type="ECO:0000313" key="2">
    <source>
        <dbReference type="EMBL" id="HCB76088.1"/>
    </source>
</evidence>
<sequence length="299" mass="32983">MLFGFIIVALVLFVVYRDILSFAAIDDVYTQRFAASDLDSGALIGYFRTYFTYVFSPALIAIGITLKRKRWMILAGVGGYIFSYLIDASKISLVIPLAILVFSLMKSRGLDSTAFFTAGIAILAAVASLFTEHSLFVRFIVDLVLLRSIAIPGQTFSQYYDLFYDRGYTYWSNTKIINLIVPPPGVFKLDPMWPNLGTIVGAEFYGADSRMNANANLFVGEGIAAAGPIGVLAIGLVLAYWLRSLDRFSQKWPATISMTVMVPIGLGLTNVHLTTLLLSFGGLFWLVAFKTGLAKRKRL</sequence>
<organism evidence="2 3">
    <name type="scientific">Sphingomonas bacterium</name>
    <dbReference type="NCBI Taxonomy" id="1895847"/>
    <lineage>
        <taxon>Bacteria</taxon>
        <taxon>Pseudomonadati</taxon>
        <taxon>Pseudomonadota</taxon>
        <taxon>Alphaproteobacteria</taxon>
        <taxon>Sphingomonadales</taxon>
        <taxon>Sphingomonadaceae</taxon>
        <taxon>Sphingomonas</taxon>
    </lineage>
</organism>
<evidence type="ECO:0000313" key="3">
    <source>
        <dbReference type="Proteomes" id="UP000262699"/>
    </source>
</evidence>
<gene>
    <name evidence="2" type="ORF">DEP91_07910</name>
</gene>
<feature type="transmembrane region" description="Helical" evidence="1">
    <location>
        <begin position="218"/>
        <end position="242"/>
    </location>
</feature>
<feature type="transmembrane region" description="Helical" evidence="1">
    <location>
        <begin position="114"/>
        <end position="131"/>
    </location>
</feature>
<dbReference type="EMBL" id="DOYJ01000219">
    <property type="protein sequence ID" value="HCB76088.1"/>
    <property type="molecule type" value="Genomic_DNA"/>
</dbReference>
<comment type="caution">
    <text evidence="2">The sequence shown here is derived from an EMBL/GenBank/DDBJ whole genome shotgun (WGS) entry which is preliminary data.</text>
</comment>
<dbReference type="Proteomes" id="UP000262699">
    <property type="component" value="Unassembled WGS sequence"/>
</dbReference>
<name>A0A3D0WDJ0_9SPHN</name>
<reference evidence="2 3" key="1">
    <citation type="journal article" date="2018" name="Nat. Biotechnol.">
        <title>A standardized bacterial taxonomy based on genome phylogeny substantially revises the tree of life.</title>
        <authorList>
            <person name="Parks D.H."/>
            <person name="Chuvochina M."/>
            <person name="Waite D.W."/>
            <person name="Rinke C."/>
            <person name="Skarshewski A."/>
            <person name="Chaumeil P.A."/>
            <person name="Hugenholtz P."/>
        </authorList>
    </citation>
    <scope>NUCLEOTIDE SEQUENCE [LARGE SCALE GENOMIC DNA]</scope>
    <source>
        <strain evidence="2">UBA9015</strain>
    </source>
</reference>
<evidence type="ECO:0008006" key="4">
    <source>
        <dbReference type="Google" id="ProtNLM"/>
    </source>
</evidence>
<proteinExistence type="predicted"/>
<feature type="transmembrane region" description="Helical" evidence="1">
    <location>
        <begin position="262"/>
        <end position="289"/>
    </location>
</feature>
<accession>A0A3D0WDJ0</accession>
<evidence type="ECO:0000256" key="1">
    <source>
        <dbReference type="SAM" id="Phobius"/>
    </source>
</evidence>
<feature type="transmembrane region" description="Helical" evidence="1">
    <location>
        <begin position="47"/>
        <end position="66"/>
    </location>
</feature>
<keyword evidence="1" id="KW-1133">Transmembrane helix</keyword>
<feature type="transmembrane region" description="Helical" evidence="1">
    <location>
        <begin position="73"/>
        <end position="102"/>
    </location>
</feature>
<keyword evidence="1" id="KW-0472">Membrane</keyword>
<keyword evidence="1" id="KW-0812">Transmembrane</keyword>
<protein>
    <recommendedName>
        <fullName evidence="4">Oligosaccharide repeat unit polymerase</fullName>
    </recommendedName>
</protein>